<evidence type="ECO:0000256" key="4">
    <source>
        <dbReference type="ARBA" id="ARBA00022692"/>
    </source>
</evidence>
<sequence>MSDNSLAFRLTTDVFPLEGSSSYSPKAQANSTNLLYVYTPENDVASIAEVLKRNNIPHIVNHYGIRDYRDKTLCFCKISDLDDTQLNFLVNAASAGARVEALLDHLDKRLNFVETELLHADYLLENSQRQRTPAPYQWQKRLLDVGMSLLLLTLSLPIWLLTALAIKLESPGPVFFQQRRTGLFNQEFSIFKFRSMCVDAEKDGARWASKNDSRITRVGNFIRKTRIDELPQLLNVLKGEMSIVGPRPEREVFIHDLEKQIPFYRFRHTVKPGVTGLAQVRYTYGASVEDAMHKHRHDIYYIKHQNFWMDVRILLDTVRIVLTGQGV</sequence>
<evidence type="ECO:0000313" key="8">
    <source>
        <dbReference type="EMBL" id="QTR46755.1"/>
    </source>
</evidence>
<dbReference type="EMBL" id="CP072801">
    <property type="protein sequence ID" value="QTR46755.1"/>
    <property type="molecule type" value="Genomic_DNA"/>
</dbReference>
<dbReference type="PANTHER" id="PTHR30576:SF0">
    <property type="entry name" value="UNDECAPRENYL-PHOSPHATE N-ACETYLGALACTOSAMINYL 1-PHOSPHATE TRANSFERASE-RELATED"/>
    <property type="match status" value="1"/>
</dbReference>
<evidence type="ECO:0000256" key="5">
    <source>
        <dbReference type="ARBA" id="ARBA00022989"/>
    </source>
</evidence>
<gene>
    <name evidence="8" type="ORF">J9253_02030</name>
</gene>
<organism evidence="8 9">
    <name type="scientific">Thiothrix litoralis</name>
    <dbReference type="NCBI Taxonomy" id="2891210"/>
    <lineage>
        <taxon>Bacteria</taxon>
        <taxon>Pseudomonadati</taxon>
        <taxon>Pseudomonadota</taxon>
        <taxon>Gammaproteobacteria</taxon>
        <taxon>Thiotrichales</taxon>
        <taxon>Thiotrichaceae</taxon>
        <taxon>Thiothrix</taxon>
    </lineage>
</organism>
<proteinExistence type="inferred from homology"/>
<dbReference type="PANTHER" id="PTHR30576">
    <property type="entry name" value="COLANIC BIOSYNTHESIS UDP-GLUCOSE LIPID CARRIER TRANSFERASE"/>
    <property type="match status" value="1"/>
</dbReference>
<dbReference type="Pfam" id="PF02397">
    <property type="entry name" value="Bac_transf"/>
    <property type="match status" value="1"/>
</dbReference>
<keyword evidence="5" id="KW-1133">Transmembrane helix</keyword>
<evidence type="ECO:0000256" key="1">
    <source>
        <dbReference type="ARBA" id="ARBA00004141"/>
    </source>
</evidence>
<evidence type="ECO:0000256" key="2">
    <source>
        <dbReference type="ARBA" id="ARBA00006464"/>
    </source>
</evidence>
<accession>A0ABX7X0T0</accession>
<reference evidence="8 9" key="1">
    <citation type="submission" date="2021-04" db="EMBL/GenBank/DDBJ databases">
        <title>Genomics, taxonomy and metabolism of representatives of sulfur bacteria of the genus Thiothrix: Thiothrix fructosivorans QT, Thiothrix unzii A1T and three new species, Thiothrix subterranea sp. nov., Thiothrix litoralis sp. nov. and 'Candidatus Thiothrix anitrata' sp. nov.</title>
        <authorList>
            <person name="Ravin N.V."/>
            <person name="Smolyakov D."/>
            <person name="Rudenko T.S."/>
            <person name="Mardanov A.V."/>
            <person name="Beletsky A.V."/>
            <person name="Markov N.D."/>
            <person name="Fomenkov A.I."/>
            <person name="Roberts R.J."/>
            <person name="Karnachuk O.V."/>
            <person name="Novikov A."/>
            <person name="Grabovich M.Y."/>
        </authorList>
    </citation>
    <scope>NUCLEOTIDE SEQUENCE [LARGE SCALE GENOMIC DNA]</scope>
    <source>
        <strain evidence="8 9">AS</strain>
    </source>
</reference>
<protein>
    <submittedName>
        <fullName evidence="8">Exopolysaccharide biosynthesis polyprenyl glycosylphosphotransferase</fullName>
    </submittedName>
</protein>
<keyword evidence="3" id="KW-0808">Transferase</keyword>
<evidence type="ECO:0000313" key="9">
    <source>
        <dbReference type="Proteomes" id="UP000672039"/>
    </source>
</evidence>
<comment type="similarity">
    <text evidence="2">Belongs to the bacterial sugar transferase family.</text>
</comment>
<dbReference type="InterPro" id="IPR017475">
    <property type="entry name" value="EPS_sugar_tfrase"/>
</dbReference>
<evidence type="ECO:0000256" key="3">
    <source>
        <dbReference type="ARBA" id="ARBA00022679"/>
    </source>
</evidence>
<keyword evidence="4" id="KW-0812">Transmembrane</keyword>
<keyword evidence="6" id="KW-0472">Membrane</keyword>
<evidence type="ECO:0000259" key="7">
    <source>
        <dbReference type="Pfam" id="PF02397"/>
    </source>
</evidence>
<name>A0ABX7X0T0_9GAMM</name>
<keyword evidence="9" id="KW-1185">Reference proteome</keyword>
<evidence type="ECO:0000256" key="6">
    <source>
        <dbReference type="ARBA" id="ARBA00023136"/>
    </source>
</evidence>
<dbReference type="Proteomes" id="UP000672039">
    <property type="component" value="Chromosome"/>
</dbReference>
<feature type="domain" description="Bacterial sugar transferase" evidence="7">
    <location>
        <begin position="140"/>
        <end position="322"/>
    </location>
</feature>
<comment type="subcellular location">
    <subcellularLocation>
        <location evidence="1">Membrane</location>
        <topology evidence="1">Multi-pass membrane protein</topology>
    </subcellularLocation>
</comment>
<dbReference type="NCBIfam" id="TIGR03025">
    <property type="entry name" value="EPS_sugtrans"/>
    <property type="match status" value="1"/>
</dbReference>
<dbReference type="InterPro" id="IPR003362">
    <property type="entry name" value="Bact_transf"/>
</dbReference>
<dbReference type="RefSeq" id="WP_210223078.1">
    <property type="nucleotide sequence ID" value="NZ_CP072801.1"/>
</dbReference>